<accession>A0A0F9JRL9</accession>
<organism evidence="2">
    <name type="scientific">marine sediment metagenome</name>
    <dbReference type="NCBI Taxonomy" id="412755"/>
    <lineage>
        <taxon>unclassified sequences</taxon>
        <taxon>metagenomes</taxon>
        <taxon>ecological metagenomes</taxon>
    </lineage>
</organism>
<dbReference type="AlphaFoldDB" id="A0A0F9JRL9"/>
<keyword evidence="1" id="KW-0472">Membrane</keyword>
<evidence type="ECO:0000313" key="2">
    <source>
        <dbReference type="EMBL" id="KKM72534.1"/>
    </source>
</evidence>
<evidence type="ECO:0000256" key="1">
    <source>
        <dbReference type="SAM" id="Phobius"/>
    </source>
</evidence>
<keyword evidence="1" id="KW-0812">Transmembrane</keyword>
<proteinExistence type="predicted"/>
<dbReference type="EMBL" id="LAZR01009451">
    <property type="protein sequence ID" value="KKM72534.1"/>
    <property type="molecule type" value="Genomic_DNA"/>
</dbReference>
<name>A0A0F9JRL9_9ZZZZ</name>
<sequence>MIDTIIRIIAILVSNVVWYYIGRVEGKRVGKKFEGI</sequence>
<keyword evidence="1" id="KW-1133">Transmembrane helix</keyword>
<protein>
    <submittedName>
        <fullName evidence="2">Uncharacterized protein</fullName>
    </submittedName>
</protein>
<reference evidence="2" key="1">
    <citation type="journal article" date="2015" name="Nature">
        <title>Complex archaea that bridge the gap between prokaryotes and eukaryotes.</title>
        <authorList>
            <person name="Spang A."/>
            <person name="Saw J.H."/>
            <person name="Jorgensen S.L."/>
            <person name="Zaremba-Niedzwiedzka K."/>
            <person name="Martijn J."/>
            <person name="Lind A.E."/>
            <person name="van Eijk R."/>
            <person name="Schleper C."/>
            <person name="Guy L."/>
            <person name="Ettema T.J."/>
        </authorList>
    </citation>
    <scope>NUCLEOTIDE SEQUENCE</scope>
</reference>
<comment type="caution">
    <text evidence="2">The sequence shown here is derived from an EMBL/GenBank/DDBJ whole genome shotgun (WGS) entry which is preliminary data.</text>
</comment>
<gene>
    <name evidence="2" type="ORF">LCGC14_1419590</name>
</gene>
<feature type="transmembrane region" description="Helical" evidence="1">
    <location>
        <begin position="6"/>
        <end position="22"/>
    </location>
</feature>